<gene>
    <name evidence="1" type="ORF">FU658_03770</name>
</gene>
<accession>A0A5C8KZA0</accession>
<dbReference type="OrthoDB" id="5477453at2"/>
<name>A0A5C8KZA0_9GAMM</name>
<keyword evidence="2" id="KW-1185">Reference proteome</keyword>
<comment type="caution">
    <text evidence="1">The sequence shown here is derived from an EMBL/GenBank/DDBJ whole genome shotgun (WGS) entry which is preliminary data.</text>
</comment>
<sequence length="283" mass="29975">MSPTWPKPWCARRRTRTSGLAHGRHREARSSRSMKCWRGPWPSRAASAFATSARWSLPGARGIAAAIAGQDRAGREPVASHPRRPGCRRCGRVVATWNPAARIRPGRGQLPGAPGVPERCRILSAGAVRAHMLRRSNPTAPELRTLQHCQRVKVTPKIPLHLTHPFPGGEYTMKARFLLAASLSTVLLAACGGSSSEGRSVPVPPAPPVTGVITARFDPAASPSVLPSAINLAFQGTTDLTLNPPVADPGNFGDPAVAISALDGFGTVTPITTSFSSAPNRPR</sequence>
<organism evidence="1 2">
    <name type="scientific">Alkalisalibacterium limincola</name>
    <dbReference type="NCBI Taxonomy" id="2699169"/>
    <lineage>
        <taxon>Bacteria</taxon>
        <taxon>Pseudomonadati</taxon>
        <taxon>Pseudomonadota</taxon>
        <taxon>Gammaproteobacteria</taxon>
        <taxon>Lysobacterales</taxon>
        <taxon>Lysobacteraceae</taxon>
        <taxon>Alkalisalibacterium</taxon>
    </lineage>
</organism>
<dbReference type="EMBL" id="VRTS01000002">
    <property type="protein sequence ID" value="TXK64947.1"/>
    <property type="molecule type" value="Genomic_DNA"/>
</dbReference>
<evidence type="ECO:0000313" key="1">
    <source>
        <dbReference type="EMBL" id="TXK64947.1"/>
    </source>
</evidence>
<evidence type="ECO:0000313" key="2">
    <source>
        <dbReference type="Proteomes" id="UP000321248"/>
    </source>
</evidence>
<dbReference type="AlphaFoldDB" id="A0A5C8KZA0"/>
<dbReference type="Proteomes" id="UP000321248">
    <property type="component" value="Unassembled WGS sequence"/>
</dbReference>
<proteinExistence type="predicted"/>
<reference evidence="1 2" key="1">
    <citation type="submission" date="2019-08" db="EMBL/GenBank/DDBJ databases">
        <authorList>
            <person name="Karlyshev A.V."/>
        </authorList>
    </citation>
    <scope>NUCLEOTIDE SEQUENCE [LARGE SCALE GENOMIC DNA]</scope>
    <source>
        <strain evidence="1 2">Alg18-2.2</strain>
    </source>
</reference>
<protein>
    <submittedName>
        <fullName evidence="1">Uncharacterized protein</fullName>
    </submittedName>
</protein>